<name>A0ABT2GBV1_9MICO</name>
<dbReference type="Gene3D" id="1.50.10.10">
    <property type="match status" value="1"/>
</dbReference>
<organism evidence="3 4">
    <name type="scientific">Herbiconiux gentiana</name>
    <dbReference type="NCBI Taxonomy" id="2970912"/>
    <lineage>
        <taxon>Bacteria</taxon>
        <taxon>Bacillati</taxon>
        <taxon>Actinomycetota</taxon>
        <taxon>Actinomycetes</taxon>
        <taxon>Micrococcales</taxon>
        <taxon>Microbacteriaceae</taxon>
        <taxon>Herbiconiux</taxon>
    </lineage>
</organism>
<dbReference type="InterPro" id="IPR049053">
    <property type="entry name" value="AFCA-like_C"/>
</dbReference>
<dbReference type="RefSeq" id="WP_259484683.1">
    <property type="nucleotide sequence ID" value="NZ_JANTEZ010000001.1"/>
</dbReference>
<dbReference type="InterPro" id="IPR008928">
    <property type="entry name" value="6-hairpin_glycosidase_sf"/>
</dbReference>
<dbReference type="Pfam" id="PF21307">
    <property type="entry name" value="Glyco_hydro_95_C"/>
    <property type="match status" value="1"/>
</dbReference>
<gene>
    <name evidence="3" type="ORF">NVV95_01055</name>
</gene>
<reference evidence="3" key="1">
    <citation type="submission" date="2022-08" db="EMBL/GenBank/DDBJ databases">
        <authorList>
            <person name="Deng Y."/>
            <person name="Han X.-F."/>
            <person name="Zhang Y.-Q."/>
        </authorList>
    </citation>
    <scope>NUCLEOTIDE SEQUENCE</scope>
    <source>
        <strain evidence="3">CPCC 205716</strain>
    </source>
</reference>
<evidence type="ECO:0008006" key="5">
    <source>
        <dbReference type="Google" id="ProtNLM"/>
    </source>
</evidence>
<evidence type="ECO:0000259" key="2">
    <source>
        <dbReference type="Pfam" id="PF22124"/>
    </source>
</evidence>
<sequence>MTIVISAVVARSSPLPDLPMTLRRSRNSHSELFGACALDLHSGIDDEVGIEGLVESARAGDAAAERGVVEFAFAAGRSAVISSSGELPPNLVGVWQGSWAPAWSGAYTLNGNVQLGSMAGLYNTGTPELLLGLFRLHHRFLAQYRDNAARVFDCPGYFLPTHISGHGFANHHSTEYPHWFWYGSGAWALRSAYDYYSATGDTQFVRDFAWPFAAGVLEFLDAITVDIDGVAHFVPSFSPENTPGGATTPLSVDATMDIALLRDAVRIADEFAHVAGEPETLERWAALAGRLAPYRVASDGALAEWAAADVPDRIAHRHVSHLYPFWYSDGDSATGIRIEDAARTTIAQKADWRAAAPSGPPGNQEMAFGLSSIGIAAARLGDTENAYRCALWLARDHFEPNAISRHDQGSIFNIDACGGLPALVAEMLLSTSRESVRLLPALPEQWPTGSVRGLTGRGGIVITEMTWTLEHITATISVRGGGNDRVVPQIEFPRDVIVDGIPVRVLPAQTVEHDLRFDYRFAPA</sequence>
<protein>
    <recommendedName>
        <fullName evidence="5">Glycosyl hydrolase family 95 N-terminal domain-containing protein</fullName>
    </recommendedName>
</protein>
<dbReference type="PANTHER" id="PTHR31084:SF0">
    <property type="entry name" value="ALPHA-L-FUCOSIDASE 2"/>
    <property type="match status" value="1"/>
</dbReference>
<dbReference type="InterPro" id="IPR012341">
    <property type="entry name" value="6hp_glycosidase-like_sf"/>
</dbReference>
<feature type="domain" description="Alpha fucosidase A-like C-terminal" evidence="1">
    <location>
        <begin position="434"/>
        <end position="482"/>
    </location>
</feature>
<feature type="domain" description="Glycosyl hydrolase family 95 catalytic" evidence="2">
    <location>
        <begin position="23"/>
        <end position="428"/>
    </location>
</feature>
<dbReference type="Pfam" id="PF22124">
    <property type="entry name" value="Glyco_hydro_95_cat"/>
    <property type="match status" value="1"/>
</dbReference>
<dbReference type="PANTHER" id="PTHR31084">
    <property type="entry name" value="ALPHA-L-FUCOSIDASE 2"/>
    <property type="match status" value="1"/>
</dbReference>
<dbReference type="InterPro" id="IPR054363">
    <property type="entry name" value="GH95_cat"/>
</dbReference>
<dbReference type="EMBL" id="JANTEZ010000001">
    <property type="protein sequence ID" value="MCS5713132.1"/>
    <property type="molecule type" value="Genomic_DNA"/>
</dbReference>
<dbReference type="Proteomes" id="UP001165580">
    <property type="component" value="Unassembled WGS sequence"/>
</dbReference>
<evidence type="ECO:0000259" key="1">
    <source>
        <dbReference type="Pfam" id="PF21307"/>
    </source>
</evidence>
<keyword evidence="4" id="KW-1185">Reference proteome</keyword>
<evidence type="ECO:0000313" key="4">
    <source>
        <dbReference type="Proteomes" id="UP001165580"/>
    </source>
</evidence>
<comment type="caution">
    <text evidence="3">The sequence shown here is derived from an EMBL/GenBank/DDBJ whole genome shotgun (WGS) entry which is preliminary data.</text>
</comment>
<evidence type="ECO:0000313" key="3">
    <source>
        <dbReference type="EMBL" id="MCS5713132.1"/>
    </source>
</evidence>
<accession>A0ABT2GBV1</accession>
<dbReference type="SUPFAM" id="SSF48208">
    <property type="entry name" value="Six-hairpin glycosidases"/>
    <property type="match status" value="1"/>
</dbReference>
<proteinExistence type="predicted"/>